<dbReference type="Proteomes" id="UP000799767">
    <property type="component" value="Unassembled WGS sequence"/>
</dbReference>
<reference evidence="3" key="1">
    <citation type="journal article" date="2020" name="Stud. Mycol.">
        <title>101 Dothideomycetes genomes: a test case for predicting lifestyles and emergence of pathogens.</title>
        <authorList>
            <person name="Haridas S."/>
            <person name="Albert R."/>
            <person name="Binder M."/>
            <person name="Bloem J."/>
            <person name="Labutti K."/>
            <person name="Salamov A."/>
            <person name="Andreopoulos B."/>
            <person name="Baker S."/>
            <person name="Barry K."/>
            <person name="Bills G."/>
            <person name="Bluhm B."/>
            <person name="Cannon C."/>
            <person name="Castanera R."/>
            <person name="Culley D."/>
            <person name="Daum C."/>
            <person name="Ezra D."/>
            <person name="Gonzalez J."/>
            <person name="Henrissat B."/>
            <person name="Kuo A."/>
            <person name="Liang C."/>
            <person name="Lipzen A."/>
            <person name="Lutzoni F."/>
            <person name="Magnuson J."/>
            <person name="Mondo S."/>
            <person name="Nolan M."/>
            <person name="Ohm R."/>
            <person name="Pangilinan J."/>
            <person name="Park H.-J."/>
            <person name="Ramirez L."/>
            <person name="Alfaro M."/>
            <person name="Sun H."/>
            <person name="Tritt A."/>
            <person name="Yoshinaga Y."/>
            <person name="Zwiers L.-H."/>
            <person name="Turgeon B."/>
            <person name="Goodwin S."/>
            <person name="Spatafora J."/>
            <person name="Crous P."/>
            <person name="Grigoriev I."/>
        </authorList>
    </citation>
    <scope>NUCLEOTIDE SEQUENCE</scope>
    <source>
        <strain evidence="3">CBS 113389</strain>
    </source>
</reference>
<dbReference type="GO" id="GO:0005634">
    <property type="term" value="C:nucleus"/>
    <property type="evidence" value="ECO:0007669"/>
    <property type="project" value="TreeGrafter"/>
</dbReference>
<dbReference type="GO" id="GO:0044773">
    <property type="term" value="P:mitotic DNA damage checkpoint signaling"/>
    <property type="evidence" value="ECO:0007669"/>
    <property type="project" value="TreeGrafter"/>
</dbReference>
<name>A0A6A6Q522_9PEZI</name>
<dbReference type="Pfam" id="PF00069">
    <property type="entry name" value="Pkinase"/>
    <property type="match status" value="1"/>
</dbReference>
<dbReference type="PANTHER" id="PTHR44167:SF30">
    <property type="entry name" value="PHOSPHORYLASE KINASE"/>
    <property type="match status" value="1"/>
</dbReference>
<gene>
    <name evidence="3" type="ORF">BDY17DRAFT_306852</name>
</gene>
<dbReference type="SMART" id="SM00220">
    <property type="entry name" value="S_TKc"/>
    <property type="match status" value="1"/>
</dbReference>
<protein>
    <submittedName>
        <fullName evidence="3">Kinase-like domain-containing protein</fullName>
    </submittedName>
</protein>
<dbReference type="AlphaFoldDB" id="A0A6A6Q522"/>
<dbReference type="RefSeq" id="XP_033594039.1">
    <property type="nucleotide sequence ID" value="XM_033735062.1"/>
</dbReference>
<dbReference type="InterPro" id="IPR011009">
    <property type="entry name" value="Kinase-like_dom_sf"/>
</dbReference>
<keyword evidence="3" id="KW-0808">Transferase</keyword>
<dbReference type="SUPFAM" id="SSF56112">
    <property type="entry name" value="Protein kinase-like (PK-like)"/>
    <property type="match status" value="1"/>
</dbReference>
<dbReference type="GeneID" id="54476064"/>
<feature type="domain" description="Protein kinase" evidence="2">
    <location>
        <begin position="252"/>
        <end position="532"/>
    </location>
</feature>
<dbReference type="PROSITE" id="PS50011">
    <property type="entry name" value="PROTEIN_KINASE_DOM"/>
    <property type="match status" value="1"/>
</dbReference>
<dbReference type="OrthoDB" id="5979581at2759"/>
<organism evidence="3 4">
    <name type="scientific">Neohortaea acidophila</name>
    <dbReference type="NCBI Taxonomy" id="245834"/>
    <lineage>
        <taxon>Eukaryota</taxon>
        <taxon>Fungi</taxon>
        <taxon>Dikarya</taxon>
        <taxon>Ascomycota</taxon>
        <taxon>Pezizomycotina</taxon>
        <taxon>Dothideomycetes</taxon>
        <taxon>Dothideomycetidae</taxon>
        <taxon>Mycosphaerellales</taxon>
        <taxon>Teratosphaeriaceae</taxon>
        <taxon>Neohortaea</taxon>
    </lineage>
</organism>
<dbReference type="PANTHER" id="PTHR44167">
    <property type="entry name" value="OVARIAN-SPECIFIC SERINE/THREONINE-PROTEIN KINASE LOK-RELATED"/>
    <property type="match status" value="1"/>
</dbReference>
<sequence>MPDTGVAELDFASLTAANPRAVRGMQSVLEVIYDQASHNLEHQRKFIRGQAGALAATRSPAFTPDPDQSSSGFTTEADLSDDEEYSFDGAPCYVLSLEEGVGPLNPQLGWWFGTGDLVRYPESGGVDLLLPPHASEHQSHLLSESPSTTNLVYARQGYFAFDSKYGRLWLHARHKGIRVEDRPLAPRSKILLESRARISIGPFRFIFEFKVSDEASFQRAKKRALTEYYGQEKRYEATSATPSTHDVRIENWILHGVVGASAVSLVHAASHVRSGEVVAVKRLRLSTKEGDVATKELQVYDEILASIREHRYSKFVMQKHSVLAHDRPPTPYREVYLLWKPLALGDFAEFRPKGRWRVEFETVKKRLFVQTLLGLSALHDCGWIHRDLKPTNLGVVELGERPFAIIMDEGQAICQTSDGHKPRVGHCGTVGYLAPELENGAFASTYGKEVDIWSMGVVAYFLLVGKITWSCEYNMFVPERDAQGPSLWKFREARARLMCRPEDSVEHLIGGMMEEDPRRRLSMPEILAHPALRDVRKAVDDRSDTERQVGQKRGHDALHAGVA</sequence>
<evidence type="ECO:0000313" key="4">
    <source>
        <dbReference type="Proteomes" id="UP000799767"/>
    </source>
</evidence>
<accession>A0A6A6Q522</accession>
<dbReference type="GO" id="GO:0005524">
    <property type="term" value="F:ATP binding"/>
    <property type="evidence" value="ECO:0007669"/>
    <property type="project" value="InterPro"/>
</dbReference>
<evidence type="ECO:0000313" key="3">
    <source>
        <dbReference type="EMBL" id="KAF2487470.1"/>
    </source>
</evidence>
<dbReference type="Gene3D" id="1.10.510.10">
    <property type="entry name" value="Transferase(Phosphotransferase) domain 1"/>
    <property type="match status" value="1"/>
</dbReference>
<keyword evidence="3" id="KW-0418">Kinase</keyword>
<dbReference type="InterPro" id="IPR000719">
    <property type="entry name" value="Prot_kinase_dom"/>
</dbReference>
<evidence type="ECO:0000259" key="2">
    <source>
        <dbReference type="PROSITE" id="PS50011"/>
    </source>
</evidence>
<feature type="region of interest" description="Disordered" evidence="1">
    <location>
        <begin position="538"/>
        <end position="563"/>
    </location>
</feature>
<dbReference type="EMBL" id="MU001631">
    <property type="protein sequence ID" value="KAF2487470.1"/>
    <property type="molecule type" value="Genomic_DNA"/>
</dbReference>
<feature type="region of interest" description="Disordered" evidence="1">
    <location>
        <begin position="58"/>
        <end position="80"/>
    </location>
</feature>
<evidence type="ECO:0000256" key="1">
    <source>
        <dbReference type="SAM" id="MobiDB-lite"/>
    </source>
</evidence>
<proteinExistence type="predicted"/>
<dbReference type="GO" id="GO:0004674">
    <property type="term" value="F:protein serine/threonine kinase activity"/>
    <property type="evidence" value="ECO:0007669"/>
    <property type="project" value="TreeGrafter"/>
</dbReference>
<keyword evidence="4" id="KW-1185">Reference proteome</keyword>